<dbReference type="InterPro" id="IPR002110">
    <property type="entry name" value="Ankyrin_rpt"/>
</dbReference>
<dbReference type="GO" id="GO:0004842">
    <property type="term" value="F:ubiquitin-protein transferase activity"/>
    <property type="evidence" value="ECO:0007669"/>
    <property type="project" value="TreeGrafter"/>
</dbReference>
<dbReference type="SUPFAM" id="SSF48403">
    <property type="entry name" value="Ankyrin repeat"/>
    <property type="match status" value="1"/>
</dbReference>
<dbReference type="Pfam" id="PF12796">
    <property type="entry name" value="Ank_2"/>
    <property type="match status" value="1"/>
</dbReference>
<keyword evidence="5 7" id="KW-0040">ANK repeat</keyword>
<keyword evidence="11" id="KW-1185">Reference proteome</keyword>
<dbReference type="GO" id="GO:0016020">
    <property type="term" value="C:membrane"/>
    <property type="evidence" value="ECO:0007669"/>
    <property type="project" value="UniProtKB-SubCell"/>
</dbReference>
<feature type="transmembrane region" description="Helical" evidence="8">
    <location>
        <begin position="494"/>
        <end position="522"/>
    </location>
</feature>
<dbReference type="PANTHER" id="PTHR24171">
    <property type="entry name" value="ANKYRIN REPEAT DOMAIN-CONTAINING PROTEIN 39-RELATED"/>
    <property type="match status" value="1"/>
</dbReference>
<evidence type="ECO:0000256" key="2">
    <source>
        <dbReference type="ARBA" id="ARBA00022692"/>
    </source>
</evidence>
<dbReference type="InterPro" id="IPR036770">
    <property type="entry name" value="Ankyrin_rpt-contain_sf"/>
</dbReference>
<feature type="domain" description="Ion transport" evidence="9">
    <location>
        <begin position="578"/>
        <end position="767"/>
    </location>
</feature>
<dbReference type="PROSITE" id="PS50088">
    <property type="entry name" value="ANK_REPEAT"/>
    <property type="match status" value="4"/>
</dbReference>
<evidence type="ECO:0000313" key="11">
    <source>
        <dbReference type="Proteomes" id="UP001165289"/>
    </source>
</evidence>
<dbReference type="InterPro" id="IPR005821">
    <property type="entry name" value="Ion_trans_dom"/>
</dbReference>
<comment type="caution">
    <text evidence="10">The sequence shown here is derived from an EMBL/GenBank/DDBJ whole genome shotgun (WGS) entry which is preliminary data.</text>
</comment>
<sequence>MSSPDKDTIFSNDVLTPEKKIFIKPYLETFLNQKFAKKSIPWTGSKLDYRDYDHVLKDSNMDKLKRMILGGAPYLYKYDSNTFPMTVCAFYSRSDIIEIILERHKHEKTSEDEFEFESQASQALKQVCQSNSGEIAKMLLQGGTQVSHTSHPHQAAKNGSWVVLEEILLKLPDIDIDTADEFGNTPLHYATERGFTHTIKYLLDKNADPNKANAAGSTALHLACEHADEDAVYLLTLRGAEVNVRDKDGKTPTLLAGENGKHGVIHILAGAGADLDKRDLNGNVALIAAAKNGHSITLKELMLNGASLEVTDHERYNCLERAIQNRKDLCAAMYIRLEPNEDFLDCYLNSIEIHIFRLVNLRLTETLEALLDRMVIQNDKSHTNSGVVYTKYLDIDTENNIPEDKGYASNRTFFLQRLSEMGDEQMAYHGTIRLLVDKKMSKFGNILLGVRLFFYCVFLIALAYSLLQASDVQNPVLDTYLHEPVNTVRLVTDVFVLIFVLVNVFTESVEFFRILLLTFSYLSGKKKERRKLQLRDKTFENISEFVNEEDFYELSSMSEEEKRIRKLTSRLNDFFCIRVFTDYFTDKFNILDLLGLTALLILIVLRATGHPVQWVFATVAFLINTLRVFKFIVLIPHLGPYATTIYKILVRDVPLFSSLFCLTLLMFTGSYYISLRAPYTVEGFQNASLMQETQRTAGVDDTLYWVLLSGLRVLLEGNIYQDEYMYNQLNWLAAGIYAGFLFMTVVVLLNVFIAQLSDTYGDVKRNANRTYAWQRLNFIVQVQRTSLLSLCIDFRKIFYIGEVYIDKYDLFKYYAVHHIRDLNIKNFTDDIDVKTMLTMIQTQQTVARKTQEVARLVAPTQASQKISDSTKFEHGIASHDIGVLNARVSQILQLLREKDTRLEQKISRILDDKLAKLTKRI</sequence>
<evidence type="ECO:0000256" key="5">
    <source>
        <dbReference type="ARBA" id="ARBA00023043"/>
    </source>
</evidence>
<feature type="repeat" description="ANK" evidence="7">
    <location>
        <begin position="248"/>
        <end position="280"/>
    </location>
</feature>
<evidence type="ECO:0000256" key="1">
    <source>
        <dbReference type="ARBA" id="ARBA00004141"/>
    </source>
</evidence>
<dbReference type="Pfam" id="PF00520">
    <property type="entry name" value="Ion_trans"/>
    <property type="match status" value="1"/>
</dbReference>
<dbReference type="EMBL" id="JAKMXF010000233">
    <property type="protein sequence ID" value="KAI6654066.1"/>
    <property type="molecule type" value="Genomic_DNA"/>
</dbReference>
<dbReference type="PANTHER" id="PTHR24171:SF8">
    <property type="entry name" value="BRCA1-ASSOCIATED RING DOMAIN PROTEIN 1"/>
    <property type="match status" value="1"/>
</dbReference>
<accession>A0AAV7JYS3</accession>
<protein>
    <recommendedName>
        <fullName evidence="9">Ion transport domain-containing protein</fullName>
    </recommendedName>
</protein>
<dbReference type="Gene3D" id="1.25.40.20">
    <property type="entry name" value="Ankyrin repeat-containing domain"/>
    <property type="match status" value="1"/>
</dbReference>
<name>A0AAV7JYS3_9METZ</name>
<reference evidence="10 11" key="1">
    <citation type="journal article" date="2023" name="BMC Biol.">
        <title>The compact genome of the sponge Oopsacas minuta (Hexactinellida) is lacking key metazoan core genes.</title>
        <authorList>
            <person name="Santini S."/>
            <person name="Schenkelaars Q."/>
            <person name="Jourda C."/>
            <person name="Duchesne M."/>
            <person name="Belahbib H."/>
            <person name="Rocher C."/>
            <person name="Selva M."/>
            <person name="Riesgo A."/>
            <person name="Vervoort M."/>
            <person name="Leys S.P."/>
            <person name="Kodjabachian L."/>
            <person name="Le Bivic A."/>
            <person name="Borchiellini C."/>
            <person name="Claverie J.M."/>
            <person name="Renard E."/>
        </authorList>
    </citation>
    <scope>NUCLEOTIDE SEQUENCE [LARGE SCALE GENOMIC DNA]</scope>
    <source>
        <strain evidence="10">SPO-2</strain>
    </source>
</reference>
<evidence type="ECO:0000313" key="10">
    <source>
        <dbReference type="EMBL" id="KAI6654066.1"/>
    </source>
</evidence>
<feature type="repeat" description="ANK" evidence="7">
    <location>
        <begin position="281"/>
        <end position="313"/>
    </location>
</feature>
<keyword evidence="2 8" id="KW-0812">Transmembrane</keyword>
<organism evidence="10 11">
    <name type="scientific">Oopsacas minuta</name>
    <dbReference type="NCBI Taxonomy" id="111878"/>
    <lineage>
        <taxon>Eukaryota</taxon>
        <taxon>Metazoa</taxon>
        <taxon>Porifera</taxon>
        <taxon>Hexactinellida</taxon>
        <taxon>Hexasterophora</taxon>
        <taxon>Lyssacinosida</taxon>
        <taxon>Leucopsacidae</taxon>
        <taxon>Oopsacas</taxon>
    </lineage>
</organism>
<feature type="transmembrane region" description="Helical" evidence="8">
    <location>
        <begin position="614"/>
        <end position="633"/>
    </location>
</feature>
<evidence type="ECO:0000256" key="3">
    <source>
        <dbReference type="ARBA" id="ARBA00022737"/>
    </source>
</evidence>
<feature type="transmembrane region" description="Helical" evidence="8">
    <location>
        <begin position="588"/>
        <end position="608"/>
    </location>
</feature>
<feature type="repeat" description="ANK" evidence="7">
    <location>
        <begin position="215"/>
        <end position="247"/>
    </location>
</feature>
<feature type="transmembrane region" description="Helical" evidence="8">
    <location>
        <begin position="443"/>
        <end position="467"/>
    </location>
</feature>
<feature type="transmembrane region" description="Helical" evidence="8">
    <location>
        <begin position="653"/>
        <end position="673"/>
    </location>
</feature>
<keyword evidence="4 8" id="KW-1133">Transmembrane helix</keyword>
<keyword evidence="6 8" id="KW-0472">Membrane</keyword>
<dbReference type="PROSITE" id="PS50297">
    <property type="entry name" value="ANK_REP_REGION"/>
    <property type="match status" value="3"/>
</dbReference>
<evidence type="ECO:0000256" key="7">
    <source>
        <dbReference type="PROSITE-ProRule" id="PRU00023"/>
    </source>
</evidence>
<gene>
    <name evidence="10" type="ORF">LOD99_2913</name>
</gene>
<dbReference type="SMART" id="SM00248">
    <property type="entry name" value="ANK"/>
    <property type="match status" value="4"/>
</dbReference>
<comment type="subcellular location">
    <subcellularLocation>
        <location evidence="1">Membrane</location>
        <topology evidence="1">Multi-pass membrane protein</topology>
    </subcellularLocation>
</comment>
<evidence type="ECO:0000256" key="8">
    <source>
        <dbReference type="SAM" id="Phobius"/>
    </source>
</evidence>
<dbReference type="Proteomes" id="UP001165289">
    <property type="component" value="Unassembled WGS sequence"/>
</dbReference>
<evidence type="ECO:0000256" key="4">
    <source>
        <dbReference type="ARBA" id="ARBA00022989"/>
    </source>
</evidence>
<evidence type="ECO:0000256" key="6">
    <source>
        <dbReference type="ARBA" id="ARBA00023136"/>
    </source>
</evidence>
<feature type="transmembrane region" description="Helical" evidence="8">
    <location>
        <begin position="731"/>
        <end position="754"/>
    </location>
</feature>
<proteinExistence type="predicted"/>
<dbReference type="AlphaFoldDB" id="A0AAV7JYS3"/>
<keyword evidence="3" id="KW-0677">Repeat</keyword>
<evidence type="ECO:0000259" key="9">
    <source>
        <dbReference type="Pfam" id="PF00520"/>
    </source>
</evidence>
<dbReference type="GO" id="GO:0005216">
    <property type="term" value="F:monoatomic ion channel activity"/>
    <property type="evidence" value="ECO:0007669"/>
    <property type="project" value="InterPro"/>
</dbReference>
<dbReference type="GO" id="GO:0085020">
    <property type="term" value="P:protein K6-linked ubiquitination"/>
    <property type="evidence" value="ECO:0007669"/>
    <property type="project" value="TreeGrafter"/>
</dbReference>
<feature type="repeat" description="ANK" evidence="7">
    <location>
        <begin position="182"/>
        <end position="214"/>
    </location>
</feature>